<sequence>MAKLKTYGRSIKMNVGYFHYGVEEEGPPHTLMDMTGSKKMRQTNPGRRAAAAPEPRKDGSIKPLPDVDIKRQEGLVEPVALKNGRQKRACLYWASSSILNFH</sequence>
<feature type="compositionally biased region" description="Basic and acidic residues" evidence="1">
    <location>
        <begin position="54"/>
        <end position="67"/>
    </location>
</feature>
<dbReference type="EMBL" id="BMAW01131114">
    <property type="protein sequence ID" value="GFU37920.1"/>
    <property type="molecule type" value="Genomic_DNA"/>
</dbReference>
<feature type="region of interest" description="Disordered" evidence="1">
    <location>
        <begin position="28"/>
        <end position="67"/>
    </location>
</feature>
<evidence type="ECO:0000313" key="3">
    <source>
        <dbReference type="Proteomes" id="UP000887013"/>
    </source>
</evidence>
<accession>A0A8X6QUK3</accession>
<dbReference type="Proteomes" id="UP000887013">
    <property type="component" value="Unassembled WGS sequence"/>
</dbReference>
<name>A0A8X6QUK3_NEPPI</name>
<gene>
    <name evidence="2" type="ORF">NPIL_268021</name>
</gene>
<reference evidence="2" key="1">
    <citation type="submission" date="2020-08" db="EMBL/GenBank/DDBJ databases">
        <title>Multicomponent nature underlies the extraordinary mechanical properties of spider dragline silk.</title>
        <authorList>
            <person name="Kono N."/>
            <person name="Nakamura H."/>
            <person name="Mori M."/>
            <person name="Yoshida Y."/>
            <person name="Ohtoshi R."/>
            <person name="Malay A.D."/>
            <person name="Moran D.A.P."/>
            <person name="Tomita M."/>
            <person name="Numata K."/>
            <person name="Arakawa K."/>
        </authorList>
    </citation>
    <scope>NUCLEOTIDE SEQUENCE</scope>
</reference>
<evidence type="ECO:0000256" key="1">
    <source>
        <dbReference type="SAM" id="MobiDB-lite"/>
    </source>
</evidence>
<keyword evidence="3" id="KW-1185">Reference proteome</keyword>
<evidence type="ECO:0000313" key="2">
    <source>
        <dbReference type="EMBL" id="GFU37920.1"/>
    </source>
</evidence>
<proteinExistence type="predicted"/>
<protein>
    <submittedName>
        <fullName evidence="2">Uncharacterized protein</fullName>
    </submittedName>
</protein>
<comment type="caution">
    <text evidence="2">The sequence shown here is derived from an EMBL/GenBank/DDBJ whole genome shotgun (WGS) entry which is preliminary data.</text>
</comment>
<dbReference type="AlphaFoldDB" id="A0A8X6QUK3"/>
<organism evidence="2 3">
    <name type="scientific">Nephila pilipes</name>
    <name type="common">Giant wood spider</name>
    <name type="synonym">Nephila maculata</name>
    <dbReference type="NCBI Taxonomy" id="299642"/>
    <lineage>
        <taxon>Eukaryota</taxon>
        <taxon>Metazoa</taxon>
        <taxon>Ecdysozoa</taxon>
        <taxon>Arthropoda</taxon>
        <taxon>Chelicerata</taxon>
        <taxon>Arachnida</taxon>
        <taxon>Araneae</taxon>
        <taxon>Araneomorphae</taxon>
        <taxon>Entelegynae</taxon>
        <taxon>Araneoidea</taxon>
        <taxon>Nephilidae</taxon>
        <taxon>Nephila</taxon>
    </lineage>
</organism>